<accession>A0A8K0KS37</accession>
<keyword evidence="2" id="KW-1185">Reference proteome</keyword>
<dbReference type="AlphaFoldDB" id="A0A8K0KS37"/>
<dbReference type="Proteomes" id="UP000792457">
    <property type="component" value="Unassembled WGS sequence"/>
</dbReference>
<protein>
    <submittedName>
        <fullName evidence="1">Uncharacterized protein</fullName>
    </submittedName>
</protein>
<sequence length="125" mass="14110">MERNVDYVMRTLPAGLDVDEIKAELEALHFNVISVTPMFTTRPTKQQQLGGLTHVDKRQVPIGGGRIVIFIFDSFRLGKEGCVLLAPQYPVKGVFSKAGTIHCERRSLKPKRLSKLLFLNFNLQL</sequence>
<evidence type="ECO:0000313" key="2">
    <source>
        <dbReference type="Proteomes" id="UP000792457"/>
    </source>
</evidence>
<organism evidence="1 2">
    <name type="scientific">Ladona fulva</name>
    <name type="common">Scarce chaser dragonfly</name>
    <name type="synonym">Libellula fulva</name>
    <dbReference type="NCBI Taxonomy" id="123851"/>
    <lineage>
        <taxon>Eukaryota</taxon>
        <taxon>Metazoa</taxon>
        <taxon>Ecdysozoa</taxon>
        <taxon>Arthropoda</taxon>
        <taxon>Hexapoda</taxon>
        <taxon>Insecta</taxon>
        <taxon>Pterygota</taxon>
        <taxon>Palaeoptera</taxon>
        <taxon>Odonata</taxon>
        <taxon>Epiprocta</taxon>
        <taxon>Anisoptera</taxon>
        <taxon>Libelluloidea</taxon>
        <taxon>Libellulidae</taxon>
        <taxon>Ladona</taxon>
    </lineage>
</organism>
<reference evidence="1" key="2">
    <citation type="submission" date="2017-10" db="EMBL/GenBank/DDBJ databases">
        <title>Ladona fulva Genome sequencing and assembly.</title>
        <authorList>
            <person name="Murali S."/>
            <person name="Richards S."/>
            <person name="Bandaranaike D."/>
            <person name="Bellair M."/>
            <person name="Blankenburg K."/>
            <person name="Chao H."/>
            <person name="Dinh H."/>
            <person name="Doddapaneni H."/>
            <person name="Dugan-Rocha S."/>
            <person name="Elkadiri S."/>
            <person name="Gnanaolivu R."/>
            <person name="Hernandez B."/>
            <person name="Skinner E."/>
            <person name="Javaid M."/>
            <person name="Lee S."/>
            <person name="Li M."/>
            <person name="Ming W."/>
            <person name="Munidasa M."/>
            <person name="Muniz J."/>
            <person name="Nguyen L."/>
            <person name="Hughes D."/>
            <person name="Osuji N."/>
            <person name="Pu L.-L."/>
            <person name="Puazo M."/>
            <person name="Qu C."/>
            <person name="Quiroz J."/>
            <person name="Raj R."/>
            <person name="Weissenberger G."/>
            <person name="Xin Y."/>
            <person name="Zou X."/>
            <person name="Han Y."/>
            <person name="Worley K."/>
            <person name="Muzny D."/>
            <person name="Gibbs R."/>
        </authorList>
    </citation>
    <scope>NUCLEOTIDE SEQUENCE</scope>
    <source>
        <strain evidence="1">Sampled in the wild</strain>
    </source>
</reference>
<evidence type="ECO:0000313" key="1">
    <source>
        <dbReference type="EMBL" id="KAG8238755.1"/>
    </source>
</evidence>
<comment type="caution">
    <text evidence="1">The sequence shown here is derived from an EMBL/GenBank/DDBJ whole genome shotgun (WGS) entry which is preliminary data.</text>
</comment>
<name>A0A8K0KS37_LADFU</name>
<proteinExistence type="predicted"/>
<gene>
    <name evidence="1" type="ORF">J437_LFUL018319</name>
</gene>
<dbReference type="EMBL" id="KZ309429">
    <property type="protein sequence ID" value="KAG8238755.1"/>
    <property type="molecule type" value="Genomic_DNA"/>
</dbReference>
<reference evidence="1" key="1">
    <citation type="submission" date="2013-04" db="EMBL/GenBank/DDBJ databases">
        <authorList>
            <person name="Qu J."/>
            <person name="Murali S.C."/>
            <person name="Bandaranaike D."/>
            <person name="Bellair M."/>
            <person name="Blankenburg K."/>
            <person name="Chao H."/>
            <person name="Dinh H."/>
            <person name="Doddapaneni H."/>
            <person name="Downs B."/>
            <person name="Dugan-Rocha S."/>
            <person name="Elkadiri S."/>
            <person name="Gnanaolivu R.D."/>
            <person name="Hernandez B."/>
            <person name="Javaid M."/>
            <person name="Jayaseelan J.C."/>
            <person name="Lee S."/>
            <person name="Li M."/>
            <person name="Ming W."/>
            <person name="Munidasa M."/>
            <person name="Muniz J."/>
            <person name="Nguyen L."/>
            <person name="Ongeri F."/>
            <person name="Osuji N."/>
            <person name="Pu L.-L."/>
            <person name="Puazo M."/>
            <person name="Qu C."/>
            <person name="Quiroz J."/>
            <person name="Raj R."/>
            <person name="Weissenberger G."/>
            <person name="Xin Y."/>
            <person name="Zou X."/>
            <person name="Han Y."/>
            <person name="Richards S."/>
            <person name="Worley K."/>
            <person name="Muzny D."/>
            <person name="Gibbs R."/>
        </authorList>
    </citation>
    <scope>NUCLEOTIDE SEQUENCE</scope>
    <source>
        <strain evidence="1">Sampled in the wild</strain>
    </source>
</reference>